<dbReference type="PROSITE" id="PS50893">
    <property type="entry name" value="ABC_TRANSPORTER_2"/>
    <property type="match status" value="2"/>
</dbReference>
<dbReference type="PROSITE" id="PS00211">
    <property type="entry name" value="ABC_TRANSPORTER_1"/>
    <property type="match status" value="2"/>
</dbReference>
<organism evidence="13 14">
    <name type="scientific">Dekkera bruxellensis</name>
    <name type="common">Brettanomyces custersii</name>
    <dbReference type="NCBI Taxonomy" id="5007"/>
    <lineage>
        <taxon>Eukaryota</taxon>
        <taxon>Fungi</taxon>
        <taxon>Dikarya</taxon>
        <taxon>Ascomycota</taxon>
        <taxon>Saccharomycotina</taxon>
        <taxon>Pichiomycetes</taxon>
        <taxon>Pichiales</taxon>
        <taxon>Pichiaceae</taxon>
        <taxon>Brettanomyces</taxon>
    </lineage>
</organism>
<feature type="compositionally biased region" description="Polar residues" evidence="9">
    <location>
        <begin position="559"/>
        <end position="570"/>
    </location>
</feature>
<comment type="similarity">
    <text evidence="2">Belongs to the ABC transporter superfamily. ABCC family. Conjugate transporter (TC 3.A.1.208) subfamily.</text>
</comment>
<accession>A0A7D9H2T2</accession>
<evidence type="ECO:0000256" key="1">
    <source>
        <dbReference type="ARBA" id="ARBA00004141"/>
    </source>
</evidence>
<feature type="transmembrane region" description="Helical" evidence="10">
    <location>
        <begin position="914"/>
        <end position="941"/>
    </location>
</feature>
<evidence type="ECO:0000313" key="14">
    <source>
        <dbReference type="Proteomes" id="UP000478008"/>
    </source>
</evidence>
<evidence type="ECO:0000256" key="3">
    <source>
        <dbReference type="ARBA" id="ARBA00022448"/>
    </source>
</evidence>
<dbReference type="SUPFAM" id="SSF52540">
    <property type="entry name" value="P-loop containing nucleoside triphosphate hydrolases"/>
    <property type="match status" value="2"/>
</dbReference>
<feature type="compositionally biased region" description="Basic and acidic residues" evidence="9">
    <location>
        <begin position="103"/>
        <end position="126"/>
    </location>
</feature>
<gene>
    <name evidence="13" type="primary">YOR1</name>
    <name evidence="13" type="ORF">DEBR0S8_00496G</name>
</gene>
<dbReference type="Gene3D" id="1.20.1560.10">
    <property type="entry name" value="ABC transporter type 1, transmembrane domain"/>
    <property type="match status" value="2"/>
</dbReference>
<evidence type="ECO:0000259" key="12">
    <source>
        <dbReference type="PROSITE" id="PS50929"/>
    </source>
</evidence>
<feature type="domain" description="ABC transporter" evidence="11">
    <location>
        <begin position="571"/>
        <end position="795"/>
    </location>
</feature>
<dbReference type="CDD" id="cd03244">
    <property type="entry name" value="ABCC_MRP_domain2"/>
    <property type="match status" value="1"/>
</dbReference>
<dbReference type="InterPro" id="IPR017871">
    <property type="entry name" value="ABC_transporter-like_CS"/>
</dbReference>
<feature type="transmembrane region" description="Helical" evidence="10">
    <location>
        <begin position="1105"/>
        <end position="1123"/>
    </location>
</feature>
<dbReference type="InterPro" id="IPR050173">
    <property type="entry name" value="ABC_transporter_C-like"/>
</dbReference>
<dbReference type="GO" id="GO:0005886">
    <property type="term" value="C:plasma membrane"/>
    <property type="evidence" value="ECO:0007669"/>
    <property type="project" value="TreeGrafter"/>
</dbReference>
<dbReference type="InterPro" id="IPR003439">
    <property type="entry name" value="ABC_transporter-like_ATP-bd"/>
</dbReference>
<keyword evidence="8 10" id="KW-0472">Membrane</keyword>
<name>A0A7D9H2T2_DEKBR</name>
<sequence>MSEDQQPLKRQKRMFSFFLSKDVPPLPLPEERTTFPEHIWDPFSRMFFWWLNPMLKVGYKRTLRAEDMYKLNDTQKTEVIYQRFLRILENDVKAHRCKLRAKKSNDEDKQTKGLSKEAHLSGDKAHSPTLKLVTEGSSGDEVAIIGEKSGNRKHSVHSEPTKDETPAVPPSVLIKAIFKTFWFEYLVGTTEIMAMNIASTLLPLLQKALTNFVEEKVEGIPVNMGKGIGYAIGCCFMVLFIGLTINHYFYHAMMVGAETKAVLTKVILEKSYRLDAKGHHNFPTGKITSIMSTDLNRIDLAMSFMPFLVIFPVPVAICVALLIINIGVSSLVGIAIFVISTIMLGLSIGKLMYYRERANKFTDMRVNLTKELLKDFKMIKFYSWENSYKDRLTKIRGKEMSFVLLLQNLRNILTAYVMCLPTLSSMVAFCVLYAMSSKRSIGDIFSSLSLFSALANQFSMLPMALAVSTDFLMGMRRCAALLSCGEVSLDGDKPEELGSTDLALKVVNGNFYWQMFGAATEEDQKKKHKPKEKLGARLLQKLHLKKNKEISSSDEDTDTTNGTDSMSSSFLKDHPSSDSEESISSTTFPGLKNLNFEVKKGEFIAVTGHIGSGKSSLLDALAGFMAKESGHVYCNGSLMLCGSPWVQNTSIRNNITFGRPFDRQKYSEIVDACCLEDDFKLLPGGDNTEVGERGVTLSGGQKARINLARAVYADKDIILLDDVLSAVDAKVGKKIMERCVMGLLRSKTRILATHQLSLIGSVDRLIFLNGDGTVDVGTMEEVMARNEGLVKLMEYSGEEEEKMKKVKEGQGMEDENFSGDVFKKSEGEALKKWQTRIMNDSKAFKITREEERAVNRIDFSVYKSYLKLGSGMFKKSFIPLLILMMVLSTFCSIFTNTWLSFWTSHKFAGKSDHFYIAIYVMFAILSVIFLVLEFWMLVYFFNTAARRLNLMAIGRVLHTPMSYIDTTPMGRILNRFTKDTDVCDNELIAQYRMFINPFCQIIGTMILCIVYLPWFAIAVPGLTFVYVGIAGFYQASAREVKRLEAVQRSFVYSHFSESLGGMNTIKAHGASNRFLKHIDVLLNNQNEAYFITIVNQRWLSVNLDLVATAFTLLISFLCCFRVFNISASSTGLLLTYVLSMSGLLSLMLRALTQIENEMNSVERLNHYAVDLVQEPAYELPERDPSPDWPEYGGIVLEHVFMKYRPELPYILKDINLDIKPHQRYGFCGRTGAGKSTIMSCLYRLVEFEGRVTIDGVDISKLGLHKLRSKLCIIPQDPVLFAGSIRQNLDPFKEKSDELLWDALRRAGLIKESELAEVKEQHKEKSDPENAHMHKFHLEQYVEDDGTNFSLGERQLLALARALVRQSRILILDEATSSVDYETDSKIQHTIATEFSQCTILCIAHRLKTILTYDKIVVMDAGQIKEFGKPLELFNDKSSTFRSMCDQSHLIEKDFELSVDNF</sequence>
<feature type="transmembrane region" description="Helical" evidence="10">
    <location>
        <begin position="330"/>
        <end position="354"/>
    </location>
</feature>
<evidence type="ECO:0000256" key="5">
    <source>
        <dbReference type="ARBA" id="ARBA00022741"/>
    </source>
</evidence>
<evidence type="ECO:0000313" key="13">
    <source>
        <dbReference type="EMBL" id="VUG20386.1"/>
    </source>
</evidence>
<dbReference type="FunFam" id="3.40.50.300:FF:001750">
    <property type="entry name" value="ATP-binding cassette transporter"/>
    <property type="match status" value="1"/>
</dbReference>
<keyword evidence="3" id="KW-0813">Transport</keyword>
<evidence type="ECO:0000256" key="10">
    <source>
        <dbReference type="SAM" id="Phobius"/>
    </source>
</evidence>
<dbReference type="GO" id="GO:0016887">
    <property type="term" value="F:ATP hydrolysis activity"/>
    <property type="evidence" value="ECO:0007669"/>
    <property type="project" value="InterPro"/>
</dbReference>
<feature type="transmembrane region" description="Helical" evidence="10">
    <location>
        <begin position="300"/>
        <end position="324"/>
    </location>
</feature>
<evidence type="ECO:0000256" key="7">
    <source>
        <dbReference type="ARBA" id="ARBA00022989"/>
    </source>
</evidence>
<dbReference type="SUPFAM" id="SSF90123">
    <property type="entry name" value="ABC transporter transmembrane region"/>
    <property type="match status" value="2"/>
</dbReference>
<proteinExistence type="inferred from homology"/>
<evidence type="ECO:0000256" key="8">
    <source>
        <dbReference type="ARBA" id="ARBA00023136"/>
    </source>
</evidence>
<dbReference type="GO" id="GO:0005524">
    <property type="term" value="F:ATP binding"/>
    <property type="evidence" value="ECO:0007669"/>
    <property type="project" value="UniProtKB-KW"/>
</dbReference>
<dbReference type="PANTHER" id="PTHR24223:SF456">
    <property type="entry name" value="MULTIDRUG RESISTANCE-ASSOCIATED PROTEIN LETHAL(2)03659"/>
    <property type="match status" value="1"/>
</dbReference>
<evidence type="ECO:0000256" key="4">
    <source>
        <dbReference type="ARBA" id="ARBA00022692"/>
    </source>
</evidence>
<dbReference type="PROSITE" id="PS50929">
    <property type="entry name" value="ABC_TM1F"/>
    <property type="match status" value="2"/>
</dbReference>
<dbReference type="PANTHER" id="PTHR24223">
    <property type="entry name" value="ATP-BINDING CASSETTE SUB-FAMILY C"/>
    <property type="match status" value="1"/>
</dbReference>
<dbReference type="FunFam" id="1.20.1560.10:FF:000010">
    <property type="entry name" value="Multidrug resistance-associated ABC transporter"/>
    <property type="match status" value="1"/>
</dbReference>
<reference evidence="13 14" key="1">
    <citation type="submission" date="2019-07" db="EMBL/GenBank/DDBJ databases">
        <authorList>
            <person name="Friedrich A."/>
            <person name="Schacherer J."/>
        </authorList>
    </citation>
    <scope>NUCLEOTIDE SEQUENCE [LARGE SCALE GENOMIC DNA]</scope>
</reference>
<dbReference type="Proteomes" id="UP000478008">
    <property type="component" value="Unassembled WGS sequence"/>
</dbReference>
<dbReference type="CDD" id="cd18597">
    <property type="entry name" value="ABC_6TM_YOR1_D1_like"/>
    <property type="match status" value="1"/>
</dbReference>
<comment type="subcellular location">
    <subcellularLocation>
        <location evidence="1">Membrane</location>
        <topology evidence="1">Multi-pass membrane protein</topology>
    </subcellularLocation>
</comment>
<keyword evidence="14" id="KW-1185">Reference proteome</keyword>
<keyword evidence="6" id="KW-0067">ATP-binding</keyword>
<dbReference type="FunFam" id="3.40.50.300:FF:000565">
    <property type="entry name" value="ABC bile acid transporter"/>
    <property type="match status" value="1"/>
</dbReference>
<dbReference type="CDD" id="cd03250">
    <property type="entry name" value="ABCC_MRP_domain1"/>
    <property type="match status" value="1"/>
</dbReference>
<feature type="region of interest" description="Disordered" evidence="9">
    <location>
        <begin position="548"/>
        <end position="586"/>
    </location>
</feature>
<feature type="transmembrane region" description="Helical" evidence="10">
    <location>
        <begin position="1001"/>
        <end position="1033"/>
    </location>
</feature>
<feature type="domain" description="ABC transmembrane type-1" evidence="12">
    <location>
        <begin position="193"/>
        <end position="470"/>
    </location>
</feature>
<evidence type="ECO:0000256" key="6">
    <source>
        <dbReference type="ARBA" id="ARBA00022840"/>
    </source>
</evidence>
<feature type="transmembrane region" description="Helical" evidence="10">
    <location>
        <begin position="228"/>
        <end position="250"/>
    </location>
</feature>
<feature type="transmembrane region" description="Helical" evidence="10">
    <location>
        <begin position="1130"/>
        <end position="1151"/>
    </location>
</feature>
<dbReference type="Pfam" id="PF00664">
    <property type="entry name" value="ABC_membrane"/>
    <property type="match status" value="2"/>
</dbReference>
<keyword evidence="5" id="KW-0547">Nucleotide-binding</keyword>
<evidence type="ECO:0000256" key="9">
    <source>
        <dbReference type="SAM" id="MobiDB-lite"/>
    </source>
</evidence>
<dbReference type="InterPro" id="IPR027417">
    <property type="entry name" value="P-loop_NTPase"/>
</dbReference>
<dbReference type="EMBL" id="CABFWN010000008">
    <property type="protein sequence ID" value="VUG20386.1"/>
    <property type="molecule type" value="Genomic_DNA"/>
</dbReference>
<evidence type="ECO:0000256" key="2">
    <source>
        <dbReference type="ARBA" id="ARBA00009726"/>
    </source>
</evidence>
<feature type="domain" description="ABC transmembrane type-1" evidence="12">
    <location>
        <begin position="880"/>
        <end position="1156"/>
    </location>
</feature>
<feature type="region of interest" description="Disordered" evidence="9">
    <location>
        <begin position="101"/>
        <end position="132"/>
    </location>
</feature>
<dbReference type="SMART" id="SM00382">
    <property type="entry name" value="AAA"/>
    <property type="match status" value="2"/>
</dbReference>
<dbReference type="CDD" id="cd18606">
    <property type="entry name" value="ABC_6TM_YOR1_D2_like"/>
    <property type="match status" value="1"/>
</dbReference>
<feature type="transmembrane region" description="Helical" evidence="10">
    <location>
        <begin position="877"/>
        <end position="902"/>
    </location>
</feature>
<dbReference type="GO" id="GO:0008559">
    <property type="term" value="F:ABC-type xenobiotic transporter activity"/>
    <property type="evidence" value="ECO:0007669"/>
    <property type="project" value="TreeGrafter"/>
</dbReference>
<evidence type="ECO:0000259" key="11">
    <source>
        <dbReference type="PROSITE" id="PS50893"/>
    </source>
</evidence>
<keyword evidence="7 10" id="KW-1133">Transmembrane helix</keyword>
<feature type="transmembrane region" description="Helical" evidence="10">
    <location>
        <begin position="447"/>
        <end position="467"/>
    </location>
</feature>
<dbReference type="Gene3D" id="3.40.50.300">
    <property type="entry name" value="P-loop containing nucleotide triphosphate hydrolases"/>
    <property type="match status" value="2"/>
</dbReference>
<dbReference type="InterPro" id="IPR011527">
    <property type="entry name" value="ABC1_TM_dom"/>
</dbReference>
<protein>
    <submittedName>
        <fullName evidence="13">DEBR0S8_00496g1_1</fullName>
    </submittedName>
</protein>
<dbReference type="Pfam" id="PF00005">
    <property type="entry name" value="ABC_tran"/>
    <property type="match status" value="2"/>
</dbReference>
<keyword evidence="4 10" id="KW-0812">Transmembrane</keyword>
<dbReference type="InterPro" id="IPR003593">
    <property type="entry name" value="AAA+_ATPase"/>
</dbReference>
<feature type="transmembrane region" description="Helical" evidence="10">
    <location>
        <begin position="413"/>
        <end position="435"/>
    </location>
</feature>
<dbReference type="InterPro" id="IPR036640">
    <property type="entry name" value="ABC1_TM_sf"/>
</dbReference>
<feature type="domain" description="ABC transporter" evidence="11">
    <location>
        <begin position="1194"/>
        <end position="1445"/>
    </location>
</feature>